<sequence>MVLLYVKSKSRKIVLDFPGSCKGWKNQYFVVGGNWGRYVELTKGWFKVPTHFSRPGNESFVQVDVEIRIQSNTCFYCSDLEEER</sequence>
<protein>
    <submittedName>
        <fullName evidence="1">Uncharacterized protein</fullName>
    </submittedName>
</protein>
<evidence type="ECO:0000313" key="2">
    <source>
        <dbReference type="Proteomes" id="UP000030687"/>
    </source>
</evidence>
<name>V4SBZ6_CITCL</name>
<dbReference type="InParanoid" id="V4SBZ6"/>
<dbReference type="EMBL" id="KI536799">
    <property type="protein sequence ID" value="ESR45098.1"/>
    <property type="molecule type" value="Genomic_DNA"/>
</dbReference>
<dbReference type="Proteomes" id="UP000030687">
    <property type="component" value="Unassembled WGS sequence"/>
</dbReference>
<reference evidence="1 2" key="1">
    <citation type="submission" date="2013-10" db="EMBL/GenBank/DDBJ databases">
        <authorList>
            <consortium name="International Citrus Genome Consortium"/>
            <person name="Jenkins J."/>
            <person name="Schmutz J."/>
            <person name="Prochnik S."/>
            <person name="Rokhsar D."/>
            <person name="Gmitter F."/>
            <person name="Ollitrault P."/>
            <person name="Machado M."/>
            <person name="Talon M."/>
            <person name="Wincker P."/>
            <person name="Jaillon O."/>
            <person name="Morgante M."/>
        </authorList>
    </citation>
    <scope>NUCLEOTIDE SEQUENCE</scope>
    <source>
        <strain evidence="2">cv. Clemenules</strain>
    </source>
</reference>
<proteinExistence type="predicted"/>
<dbReference type="AlphaFoldDB" id="V4SBZ6"/>
<dbReference type="KEGG" id="cic:CICLE_v10002992mg"/>
<accession>V4SBZ6</accession>
<dbReference type="Gramene" id="ESR45098">
    <property type="protein sequence ID" value="ESR45098"/>
    <property type="gene ID" value="CICLE_v10002992mg"/>
</dbReference>
<gene>
    <name evidence="1" type="ORF">CICLE_v10002992mg</name>
</gene>
<evidence type="ECO:0000313" key="1">
    <source>
        <dbReference type="EMBL" id="ESR45098.1"/>
    </source>
</evidence>
<organism evidence="1 2">
    <name type="scientific">Citrus clementina</name>
    <name type="common">Clementine</name>
    <name type="synonym">Citrus deliciosa x Citrus sinensis</name>
    <dbReference type="NCBI Taxonomy" id="85681"/>
    <lineage>
        <taxon>Eukaryota</taxon>
        <taxon>Viridiplantae</taxon>
        <taxon>Streptophyta</taxon>
        <taxon>Embryophyta</taxon>
        <taxon>Tracheophyta</taxon>
        <taxon>Spermatophyta</taxon>
        <taxon>Magnoliopsida</taxon>
        <taxon>eudicotyledons</taxon>
        <taxon>Gunneridae</taxon>
        <taxon>Pentapetalae</taxon>
        <taxon>rosids</taxon>
        <taxon>malvids</taxon>
        <taxon>Sapindales</taxon>
        <taxon>Rutaceae</taxon>
        <taxon>Aurantioideae</taxon>
        <taxon>Citrus</taxon>
    </lineage>
</organism>
<keyword evidence="2" id="KW-1185">Reference proteome</keyword>